<dbReference type="EMBL" id="JAJJMA010005133">
    <property type="protein sequence ID" value="MCL7021825.1"/>
    <property type="molecule type" value="Genomic_DNA"/>
</dbReference>
<dbReference type="Proteomes" id="UP001177140">
    <property type="component" value="Unassembled WGS sequence"/>
</dbReference>
<dbReference type="FunFam" id="3.30.465.10:FF:000016">
    <property type="entry name" value="probable D-lactate dehydrogenase, mitochondrial"/>
    <property type="match status" value="1"/>
</dbReference>
<reference evidence="11" key="1">
    <citation type="submission" date="2022-03" db="EMBL/GenBank/DDBJ databases">
        <title>A functionally conserved STORR gene fusion in Papaver species that diverged 16.8 million years ago.</title>
        <authorList>
            <person name="Catania T."/>
        </authorList>
    </citation>
    <scope>NUCLEOTIDE SEQUENCE</scope>
    <source>
        <strain evidence="11">S-191538</strain>
    </source>
</reference>
<dbReference type="Gene3D" id="1.10.45.10">
    <property type="entry name" value="Vanillyl-alcohol Oxidase, Chain A, domain 4"/>
    <property type="match status" value="1"/>
</dbReference>
<evidence type="ECO:0000313" key="11">
    <source>
        <dbReference type="EMBL" id="MCL7021825.1"/>
    </source>
</evidence>
<dbReference type="GO" id="GO:1903457">
    <property type="term" value="P:lactate catabolic process"/>
    <property type="evidence" value="ECO:0007669"/>
    <property type="project" value="TreeGrafter"/>
</dbReference>
<dbReference type="SUPFAM" id="SSF55103">
    <property type="entry name" value="FAD-linked oxidases, C-terminal domain"/>
    <property type="match status" value="1"/>
</dbReference>
<dbReference type="InterPro" id="IPR016169">
    <property type="entry name" value="FAD-bd_PCMH_sub2"/>
</dbReference>
<comment type="cofactor">
    <cofactor evidence="1">
        <name>FAD</name>
        <dbReference type="ChEBI" id="CHEBI:57692"/>
    </cofactor>
</comment>
<dbReference type="FunFam" id="1.10.45.10:FF:000001">
    <property type="entry name" value="D-lactate dehydrogenase mitochondrial"/>
    <property type="match status" value="1"/>
</dbReference>
<evidence type="ECO:0000256" key="9">
    <source>
        <dbReference type="ARBA" id="ARBA00038897"/>
    </source>
</evidence>
<keyword evidence="5" id="KW-0274">FAD</keyword>
<proteinExistence type="inferred from homology"/>
<dbReference type="Gene3D" id="3.30.465.10">
    <property type="match status" value="1"/>
</dbReference>
<accession>A0AA41RQR8</accession>
<dbReference type="Pfam" id="PF02913">
    <property type="entry name" value="FAD-oxidase_C"/>
    <property type="match status" value="1"/>
</dbReference>
<dbReference type="GO" id="GO:0071949">
    <property type="term" value="F:FAD binding"/>
    <property type="evidence" value="ECO:0007669"/>
    <property type="project" value="InterPro"/>
</dbReference>
<sequence length="531" mass="57122">MHSSPPRSNRSCWIVTSAVRTSSGSVSASSTPRFEFSSSTSPIAAIRTSSLPMRRPSPRPVVPSSPVRVAILLKRCPMRMSSRARPRCSPRVSTADAVRAHHGRDESPFDPQLPDAVVFAHSADDVREVVSLCSLYSVPLIPYGAGSSLEGHLLAVRGGISLDLSEMNRVLSINAEDLTVTVEPGITRKALNEALRDTGLFFPIDPGADASIGGMTATRASGTNAVRYGTMRENVLGLTAVLADGRVVKTGTRARKSSAGYDLTRLFVGSEGTLGVITEITLRLHPLPEAVSAAICTFPTMGDAVRTVIETIQIGVPIARVEFVDSLAVRSINRHSNLTLAEAPTLFFEFHGTEAGVKEQAELVQALAGQNHGQGFEWATRPEDRTRLWAARHNAYFAMLQLKPGCRAVTTDVCVPISQLAACVEETEVDLRASSLPCPIVGHVGDGNFHVAILIDPDKPEELAEAEHINDRIVERALRLGGTCTGEHGVGLHKMRFLPKEHGDNAIDTMRAIKLALDPRSLMNPGKIFTC</sequence>
<evidence type="ECO:0000256" key="4">
    <source>
        <dbReference type="ARBA" id="ARBA00022630"/>
    </source>
</evidence>
<organism evidence="11 12">
    <name type="scientific">Papaver nudicaule</name>
    <name type="common">Iceland poppy</name>
    <dbReference type="NCBI Taxonomy" id="74823"/>
    <lineage>
        <taxon>Eukaryota</taxon>
        <taxon>Viridiplantae</taxon>
        <taxon>Streptophyta</taxon>
        <taxon>Embryophyta</taxon>
        <taxon>Tracheophyta</taxon>
        <taxon>Spermatophyta</taxon>
        <taxon>Magnoliopsida</taxon>
        <taxon>Ranunculales</taxon>
        <taxon>Papaveraceae</taxon>
        <taxon>Papaveroideae</taxon>
        <taxon>Papaver</taxon>
    </lineage>
</organism>
<evidence type="ECO:0000256" key="8">
    <source>
        <dbReference type="ARBA" id="ARBA00023128"/>
    </source>
</evidence>
<protein>
    <recommendedName>
        <fullName evidence="9">D-lactate dehydrogenase (cytochrome)</fullName>
        <ecNumber evidence="9">1.1.2.4</ecNumber>
    </recommendedName>
</protein>
<keyword evidence="8" id="KW-0496">Mitochondrion</keyword>
<dbReference type="Gene3D" id="3.30.70.2740">
    <property type="match status" value="1"/>
</dbReference>
<dbReference type="InterPro" id="IPR016164">
    <property type="entry name" value="FAD-linked_Oxase-like_C"/>
</dbReference>
<dbReference type="Pfam" id="PF01565">
    <property type="entry name" value="FAD_binding_4"/>
    <property type="match status" value="1"/>
</dbReference>
<dbReference type="PROSITE" id="PS51387">
    <property type="entry name" value="FAD_PCMH"/>
    <property type="match status" value="1"/>
</dbReference>
<dbReference type="PANTHER" id="PTHR11748">
    <property type="entry name" value="D-LACTATE DEHYDROGENASE"/>
    <property type="match status" value="1"/>
</dbReference>
<dbReference type="InterPro" id="IPR004113">
    <property type="entry name" value="FAD-bd_oxidored_4_C"/>
</dbReference>
<dbReference type="GO" id="GO:0005739">
    <property type="term" value="C:mitochondrion"/>
    <property type="evidence" value="ECO:0007669"/>
    <property type="project" value="UniProtKB-SubCell"/>
</dbReference>
<comment type="similarity">
    <text evidence="3">Belongs to the FAD-binding oxidoreductase/transferase type 4 family.</text>
</comment>
<dbReference type="SUPFAM" id="SSF56176">
    <property type="entry name" value="FAD-binding/transporter-associated domain-like"/>
    <property type="match status" value="1"/>
</dbReference>
<evidence type="ECO:0000256" key="1">
    <source>
        <dbReference type="ARBA" id="ARBA00001974"/>
    </source>
</evidence>
<keyword evidence="12" id="KW-1185">Reference proteome</keyword>
<keyword evidence="4" id="KW-0285">Flavoprotein</keyword>
<dbReference type="FunFam" id="3.30.70.2740:FF:000001">
    <property type="entry name" value="D-lactate dehydrogenase mitochondrial"/>
    <property type="match status" value="1"/>
</dbReference>
<dbReference type="EC" id="1.1.2.4" evidence="9"/>
<evidence type="ECO:0000256" key="2">
    <source>
        <dbReference type="ARBA" id="ARBA00004173"/>
    </source>
</evidence>
<feature type="domain" description="FAD-binding PCMH-type" evidence="10">
    <location>
        <begin position="110"/>
        <end position="287"/>
    </location>
</feature>
<evidence type="ECO:0000256" key="6">
    <source>
        <dbReference type="ARBA" id="ARBA00022946"/>
    </source>
</evidence>
<evidence type="ECO:0000256" key="7">
    <source>
        <dbReference type="ARBA" id="ARBA00023002"/>
    </source>
</evidence>
<name>A0AA41RQR8_PAPNU</name>
<keyword evidence="7" id="KW-0560">Oxidoreductase</keyword>
<gene>
    <name evidence="11" type="ORF">MKW94_020697</name>
</gene>
<dbReference type="GO" id="GO:0008720">
    <property type="term" value="F:D-lactate dehydrogenase (NAD+) activity"/>
    <property type="evidence" value="ECO:0007669"/>
    <property type="project" value="TreeGrafter"/>
</dbReference>
<evidence type="ECO:0000256" key="3">
    <source>
        <dbReference type="ARBA" id="ARBA00008000"/>
    </source>
</evidence>
<dbReference type="InterPro" id="IPR036318">
    <property type="entry name" value="FAD-bd_PCMH-like_sf"/>
</dbReference>
<dbReference type="PANTHER" id="PTHR11748:SF111">
    <property type="entry name" value="D-LACTATE DEHYDROGENASE, MITOCHONDRIAL-RELATED"/>
    <property type="match status" value="1"/>
</dbReference>
<comment type="caution">
    <text evidence="11">The sequence shown here is derived from an EMBL/GenBank/DDBJ whole genome shotgun (WGS) entry which is preliminary data.</text>
</comment>
<evidence type="ECO:0000256" key="5">
    <source>
        <dbReference type="ARBA" id="ARBA00022827"/>
    </source>
</evidence>
<dbReference type="InterPro" id="IPR016171">
    <property type="entry name" value="Vanillyl_alc_oxidase_C-sub2"/>
</dbReference>
<keyword evidence="6" id="KW-0809">Transit peptide</keyword>
<comment type="subcellular location">
    <subcellularLocation>
        <location evidence="2">Mitochondrion</location>
    </subcellularLocation>
</comment>
<dbReference type="AlphaFoldDB" id="A0AA41RQR8"/>
<dbReference type="InterPro" id="IPR016166">
    <property type="entry name" value="FAD-bd_PCMH"/>
</dbReference>
<dbReference type="InterPro" id="IPR006094">
    <property type="entry name" value="Oxid_FAD_bind_N"/>
</dbReference>
<evidence type="ECO:0000313" key="12">
    <source>
        <dbReference type="Proteomes" id="UP001177140"/>
    </source>
</evidence>
<evidence type="ECO:0000259" key="10">
    <source>
        <dbReference type="PROSITE" id="PS51387"/>
    </source>
</evidence>
<dbReference type="GO" id="GO:0004458">
    <property type="term" value="F:D-lactate dehydrogenase (cytochrome) activity"/>
    <property type="evidence" value="ECO:0007669"/>
    <property type="project" value="UniProtKB-EC"/>
</dbReference>